<proteinExistence type="predicted"/>
<evidence type="ECO:0000313" key="2">
    <source>
        <dbReference type="Proteomes" id="UP000269154"/>
    </source>
</evidence>
<organism evidence="1 2">
    <name type="scientific">Okeania hirsuta</name>
    <dbReference type="NCBI Taxonomy" id="1458930"/>
    <lineage>
        <taxon>Bacteria</taxon>
        <taxon>Bacillati</taxon>
        <taxon>Cyanobacteriota</taxon>
        <taxon>Cyanophyceae</taxon>
        <taxon>Oscillatoriophycideae</taxon>
        <taxon>Oscillatoriales</taxon>
        <taxon>Microcoleaceae</taxon>
        <taxon>Okeania</taxon>
    </lineage>
</organism>
<comment type="caution">
    <text evidence="1">The sequence shown here is derived from an EMBL/GenBank/DDBJ whole genome shotgun (WGS) entry which is preliminary data.</text>
</comment>
<gene>
    <name evidence="1" type="ORF">D5R40_28815</name>
</gene>
<dbReference type="RefSeq" id="WP_161564761.1">
    <property type="nucleotide sequence ID" value="NZ_RCBZ01000384.1"/>
</dbReference>
<dbReference type="AlphaFoldDB" id="A0A3N6PS55"/>
<protein>
    <submittedName>
        <fullName evidence="1">Uncharacterized protein</fullName>
    </submittedName>
</protein>
<dbReference type="Proteomes" id="UP000269154">
    <property type="component" value="Unassembled WGS sequence"/>
</dbReference>
<name>A0A3N6PS55_9CYAN</name>
<accession>A0A3N6PS55</accession>
<keyword evidence="2" id="KW-1185">Reference proteome</keyword>
<dbReference type="EMBL" id="RCBY01000289">
    <property type="protein sequence ID" value="RQH25950.1"/>
    <property type="molecule type" value="Genomic_DNA"/>
</dbReference>
<evidence type="ECO:0000313" key="1">
    <source>
        <dbReference type="EMBL" id="RQH25950.1"/>
    </source>
</evidence>
<sequence length="59" mass="6911">MKEEGRKLEVRTDAEPPYLVGENGIFPLQIAFYLIICVSPEVISYKSKVRSQKEERRRL</sequence>
<reference evidence="1 2" key="1">
    <citation type="journal article" date="2018" name="ACS Chem. Biol.">
        <title>Ketoreductase domain dysfunction expands chemodiversity: malyngamide biosynthesis in the cyanobacterium Okeania hirsuta.</title>
        <authorList>
            <person name="Moss N.A."/>
            <person name="Leao T."/>
            <person name="Rankin M."/>
            <person name="McCullough T.M."/>
            <person name="Qu P."/>
            <person name="Korobeynikov A."/>
            <person name="Smith J.L."/>
            <person name="Gerwick L."/>
            <person name="Gerwick W.H."/>
        </authorList>
    </citation>
    <scope>NUCLEOTIDE SEQUENCE [LARGE SCALE GENOMIC DNA]</scope>
    <source>
        <strain evidence="1 2">PAB10Feb10-1</strain>
    </source>
</reference>